<dbReference type="InterPro" id="IPR011009">
    <property type="entry name" value="Kinase-like_dom_sf"/>
</dbReference>
<gene>
    <name evidence="1" type="ORF">SMRZ_LOCUS10218</name>
</gene>
<dbReference type="Proteomes" id="UP000277204">
    <property type="component" value="Unassembled WGS sequence"/>
</dbReference>
<accession>A0A183M2E3</accession>
<dbReference type="SUPFAM" id="SSF56112">
    <property type="entry name" value="Protein kinase-like (PK-like)"/>
    <property type="match status" value="1"/>
</dbReference>
<proteinExistence type="predicted"/>
<evidence type="ECO:0000313" key="1">
    <source>
        <dbReference type="EMBL" id="VDO89417.1"/>
    </source>
</evidence>
<evidence type="ECO:0000313" key="2">
    <source>
        <dbReference type="Proteomes" id="UP000277204"/>
    </source>
</evidence>
<reference evidence="1 2" key="1">
    <citation type="submission" date="2018-11" db="EMBL/GenBank/DDBJ databases">
        <authorList>
            <consortium name="Pathogen Informatics"/>
        </authorList>
    </citation>
    <scope>NUCLEOTIDE SEQUENCE [LARGE SCALE GENOMIC DNA]</scope>
    <source>
        <strain evidence="1 2">Zambia</strain>
    </source>
</reference>
<dbReference type="EMBL" id="UZAI01005176">
    <property type="protein sequence ID" value="VDO89417.1"/>
    <property type="molecule type" value="Genomic_DNA"/>
</dbReference>
<keyword evidence="2" id="KW-1185">Reference proteome</keyword>
<protein>
    <submittedName>
        <fullName evidence="1">Uncharacterized protein</fullName>
    </submittedName>
</protein>
<sequence>MIISSLFNSHHSDLIYPLKNFYQIDNSNKINNNLIPNIIENQWDPAIQTFHNDNNNDNLLMMNNLTELHHNKLITSFTNSNPNNTNSIYIFIQDLSHLNLLCNQQFHHYKNSLYKVPLNCLWNNPRSKSSSSSIRLRFKIKKLLLFNENLMKFIINYAQFNHVNIVKFYGLSIIDRSMKYSLYSIITEYCINGSLDMYLKNVSYYYYY</sequence>
<organism evidence="1 2">
    <name type="scientific">Schistosoma margrebowiei</name>
    <dbReference type="NCBI Taxonomy" id="48269"/>
    <lineage>
        <taxon>Eukaryota</taxon>
        <taxon>Metazoa</taxon>
        <taxon>Spiralia</taxon>
        <taxon>Lophotrochozoa</taxon>
        <taxon>Platyhelminthes</taxon>
        <taxon>Trematoda</taxon>
        <taxon>Digenea</taxon>
        <taxon>Strigeidida</taxon>
        <taxon>Schistosomatoidea</taxon>
        <taxon>Schistosomatidae</taxon>
        <taxon>Schistosoma</taxon>
    </lineage>
</organism>
<name>A0A183M2E3_9TREM</name>
<dbReference type="AlphaFoldDB" id="A0A183M2E3"/>
<dbReference type="Gene3D" id="1.10.510.10">
    <property type="entry name" value="Transferase(Phosphotransferase) domain 1"/>
    <property type="match status" value="1"/>
</dbReference>